<dbReference type="Proteomes" id="UP000616608">
    <property type="component" value="Unassembled WGS sequence"/>
</dbReference>
<comment type="caution">
    <text evidence="1">The sequence shown here is derived from an EMBL/GenBank/DDBJ whole genome shotgun (WGS) entry which is preliminary data.</text>
</comment>
<dbReference type="RefSeq" id="WP_188613744.1">
    <property type="nucleotide sequence ID" value="NZ_BMJT01000002.1"/>
</dbReference>
<name>A0A917LEG2_9BACI</name>
<keyword evidence="2" id="KW-1185">Reference proteome</keyword>
<evidence type="ECO:0000313" key="1">
    <source>
        <dbReference type="EMBL" id="GGG16235.1"/>
    </source>
</evidence>
<gene>
    <name evidence="1" type="ORF">GCM10007425_08220</name>
</gene>
<organism evidence="1 2">
    <name type="scientific">Lysinibacillus alkalisoli</name>
    <dbReference type="NCBI Taxonomy" id="1911548"/>
    <lineage>
        <taxon>Bacteria</taxon>
        <taxon>Bacillati</taxon>
        <taxon>Bacillota</taxon>
        <taxon>Bacilli</taxon>
        <taxon>Bacillales</taxon>
        <taxon>Bacillaceae</taxon>
        <taxon>Lysinibacillus</taxon>
    </lineage>
</organism>
<protein>
    <submittedName>
        <fullName evidence="1">Uncharacterized protein</fullName>
    </submittedName>
</protein>
<proteinExistence type="predicted"/>
<accession>A0A917LEG2</accession>
<sequence length="52" mass="6248">MKDYQKGYEYYKNACTKHGIKPLNFHYYMLTLSEEQLARYNQQAHKKISTAT</sequence>
<reference evidence="1" key="2">
    <citation type="submission" date="2020-09" db="EMBL/GenBank/DDBJ databases">
        <authorList>
            <person name="Sun Q."/>
            <person name="Zhou Y."/>
        </authorList>
    </citation>
    <scope>NUCLEOTIDE SEQUENCE</scope>
    <source>
        <strain evidence="1">CGMCC 1.15760</strain>
    </source>
</reference>
<evidence type="ECO:0000313" key="2">
    <source>
        <dbReference type="Proteomes" id="UP000616608"/>
    </source>
</evidence>
<reference evidence="1" key="1">
    <citation type="journal article" date="2014" name="Int. J. Syst. Evol. Microbiol.">
        <title>Complete genome sequence of Corynebacterium casei LMG S-19264T (=DSM 44701T), isolated from a smear-ripened cheese.</title>
        <authorList>
            <consortium name="US DOE Joint Genome Institute (JGI-PGF)"/>
            <person name="Walter F."/>
            <person name="Albersmeier A."/>
            <person name="Kalinowski J."/>
            <person name="Ruckert C."/>
        </authorList>
    </citation>
    <scope>NUCLEOTIDE SEQUENCE</scope>
    <source>
        <strain evidence="1">CGMCC 1.15760</strain>
    </source>
</reference>
<dbReference type="AlphaFoldDB" id="A0A917LEG2"/>
<dbReference type="EMBL" id="BMJT01000002">
    <property type="protein sequence ID" value="GGG16235.1"/>
    <property type="molecule type" value="Genomic_DNA"/>
</dbReference>